<evidence type="ECO:0000313" key="1">
    <source>
        <dbReference type="EMBL" id="DAG04738.1"/>
    </source>
</evidence>
<dbReference type="EMBL" id="BK016245">
    <property type="protein sequence ID" value="DAG04738.1"/>
    <property type="molecule type" value="Genomic_DNA"/>
</dbReference>
<reference evidence="1" key="1">
    <citation type="journal article" date="2021" name="Proc. Natl. Acad. Sci. U.S.A.">
        <title>A Catalog of Tens of Thousands of Viruses from Human Metagenomes Reveals Hidden Associations with Chronic Diseases.</title>
        <authorList>
            <person name="Tisza M.J."/>
            <person name="Buck C.B."/>
        </authorList>
    </citation>
    <scope>NUCLEOTIDE SEQUENCE</scope>
    <source>
        <strain evidence="1">CtGa111</strain>
    </source>
</reference>
<accession>A0A8S5VD88</accession>
<sequence>MAIKIIQHKQTPKELAYHFKCNCGCEFWSDSEGVLSAKSLDVILFYQTQCPECGSRVESHDEPVLREEIFDD</sequence>
<proteinExistence type="predicted"/>
<name>A0A8S5VD88_9CAUD</name>
<protein>
    <submittedName>
        <fullName evidence="1">Glutaredoxin-like domain protein</fullName>
    </submittedName>
</protein>
<organism evidence="1">
    <name type="scientific">Siphoviridae sp. ctGa111</name>
    <dbReference type="NCBI Taxonomy" id="2825413"/>
    <lineage>
        <taxon>Viruses</taxon>
        <taxon>Duplodnaviria</taxon>
        <taxon>Heunggongvirae</taxon>
        <taxon>Uroviricota</taxon>
        <taxon>Caudoviricetes</taxon>
    </lineage>
</organism>